<evidence type="ECO:0000256" key="1">
    <source>
        <dbReference type="SAM" id="Phobius"/>
    </source>
</evidence>
<reference evidence="2" key="1">
    <citation type="submission" date="2019-04" db="EMBL/GenBank/DDBJ databases">
        <authorList>
            <consortium name="Pathogen Informatics"/>
        </authorList>
    </citation>
    <scope>NUCLEOTIDE SEQUENCE</scope>
    <source>
        <strain evidence="2">NCTC9183</strain>
    </source>
</reference>
<keyword evidence="1" id="KW-1133">Transmembrane helix</keyword>
<dbReference type="AlphaFoldDB" id="A0A4P0XXT1"/>
<keyword evidence="1" id="KW-0812">Transmembrane</keyword>
<dbReference type="EMBL" id="CABDVL010000003">
    <property type="protein sequence ID" value="VTM51594.1"/>
    <property type="molecule type" value="Genomic_DNA"/>
</dbReference>
<feature type="transmembrane region" description="Helical" evidence="1">
    <location>
        <begin position="52"/>
        <end position="75"/>
    </location>
</feature>
<dbReference type="PANTHER" id="PTHR30482:SF10">
    <property type="entry name" value="HIGH-AFFINITY BRANCHED-CHAIN AMINO ACID TRANSPORT PROTEIN BRAE"/>
    <property type="match status" value="1"/>
</dbReference>
<dbReference type="GO" id="GO:0005886">
    <property type="term" value="C:plasma membrane"/>
    <property type="evidence" value="ECO:0007669"/>
    <property type="project" value="TreeGrafter"/>
</dbReference>
<accession>A0A4P0XXT1</accession>
<dbReference type="PANTHER" id="PTHR30482">
    <property type="entry name" value="HIGH-AFFINITY BRANCHED-CHAIN AMINO ACID TRANSPORT SYSTEM PERMEASE"/>
    <property type="match status" value="1"/>
</dbReference>
<dbReference type="InterPro" id="IPR043428">
    <property type="entry name" value="LivM-like"/>
</dbReference>
<keyword evidence="1" id="KW-0472">Membrane</keyword>
<dbReference type="Proteomes" id="UP000507695">
    <property type="component" value="Unassembled WGS sequence"/>
</dbReference>
<feature type="transmembrane region" description="Helical" evidence="1">
    <location>
        <begin position="12"/>
        <end position="32"/>
    </location>
</feature>
<proteinExistence type="predicted"/>
<dbReference type="GO" id="GO:0015658">
    <property type="term" value="F:branched-chain amino acid transmembrane transporter activity"/>
    <property type="evidence" value="ECO:0007669"/>
    <property type="project" value="InterPro"/>
</dbReference>
<protein>
    <submittedName>
        <fullName evidence="2">Branched-chain amino acid transport system permease LivM</fullName>
    </submittedName>
</protein>
<gene>
    <name evidence="2" type="ORF">NCTC9183_01792</name>
</gene>
<name>A0A4P0XXT1_KLEPN</name>
<evidence type="ECO:0000313" key="2">
    <source>
        <dbReference type="EMBL" id="VTM51594.1"/>
    </source>
</evidence>
<organism evidence="2">
    <name type="scientific">Klebsiella pneumoniae</name>
    <dbReference type="NCBI Taxonomy" id="573"/>
    <lineage>
        <taxon>Bacteria</taxon>
        <taxon>Pseudomonadati</taxon>
        <taxon>Pseudomonadota</taxon>
        <taxon>Gammaproteobacteria</taxon>
        <taxon>Enterobacterales</taxon>
        <taxon>Enterobacteriaceae</taxon>
        <taxon>Klebsiella/Raoultella group</taxon>
        <taxon>Klebsiella</taxon>
        <taxon>Klebsiella pneumoniae complex</taxon>
    </lineage>
</organism>
<sequence length="84" mass="9235">MCLAVPVFRVRGDYLAIVTLGFGFIIKILAINNPQITNGAIGLNDIPQQPHLLFWCGLFALLATGMISSGVVEVWPDDESYSRR</sequence>